<name>A0A9P6IW03_9FUNG</name>
<gene>
    <name evidence="1" type="ORF">BGZ65_006677</name>
</gene>
<protein>
    <submittedName>
        <fullName evidence="1">Uncharacterized protein</fullName>
    </submittedName>
</protein>
<feature type="non-terminal residue" evidence="1">
    <location>
        <position position="188"/>
    </location>
</feature>
<keyword evidence="2" id="KW-1185">Reference proteome</keyword>
<comment type="caution">
    <text evidence="1">The sequence shown here is derived from an EMBL/GenBank/DDBJ whole genome shotgun (WGS) entry which is preliminary data.</text>
</comment>
<proteinExistence type="predicted"/>
<organism evidence="1 2">
    <name type="scientific">Modicella reniformis</name>
    <dbReference type="NCBI Taxonomy" id="1440133"/>
    <lineage>
        <taxon>Eukaryota</taxon>
        <taxon>Fungi</taxon>
        <taxon>Fungi incertae sedis</taxon>
        <taxon>Mucoromycota</taxon>
        <taxon>Mortierellomycotina</taxon>
        <taxon>Mortierellomycetes</taxon>
        <taxon>Mortierellales</taxon>
        <taxon>Mortierellaceae</taxon>
        <taxon>Modicella</taxon>
    </lineage>
</organism>
<sequence length="188" mass="21428">MEIPSMPETITITGASIHDCSDELNLPDQNLICETKLRYLSKIPRKEDIVGLIQEMNLREKAVMIVPEIGILDERAVIVLKQNHERDLWQRVYDKFLLCRRFGDGIDIVHLRGGAARQALYFLKEIDIFHVPVDNKDLWRLLGSLGPLTAAKETALRTKGAIELSLKVPTENVMELTRGSYYVDPEET</sequence>
<evidence type="ECO:0000313" key="2">
    <source>
        <dbReference type="Proteomes" id="UP000749646"/>
    </source>
</evidence>
<dbReference type="Proteomes" id="UP000749646">
    <property type="component" value="Unassembled WGS sequence"/>
</dbReference>
<reference evidence="1" key="1">
    <citation type="journal article" date="2020" name="Fungal Divers.">
        <title>Resolving the Mortierellaceae phylogeny through synthesis of multi-gene phylogenetics and phylogenomics.</title>
        <authorList>
            <person name="Vandepol N."/>
            <person name="Liber J."/>
            <person name="Desiro A."/>
            <person name="Na H."/>
            <person name="Kennedy M."/>
            <person name="Barry K."/>
            <person name="Grigoriev I.V."/>
            <person name="Miller A.N."/>
            <person name="O'Donnell K."/>
            <person name="Stajich J.E."/>
            <person name="Bonito G."/>
        </authorList>
    </citation>
    <scope>NUCLEOTIDE SEQUENCE</scope>
    <source>
        <strain evidence="1">MES-2147</strain>
    </source>
</reference>
<dbReference type="EMBL" id="JAAAHW010007191">
    <property type="protein sequence ID" value="KAF9950361.1"/>
    <property type="molecule type" value="Genomic_DNA"/>
</dbReference>
<evidence type="ECO:0000313" key="1">
    <source>
        <dbReference type="EMBL" id="KAF9950361.1"/>
    </source>
</evidence>
<accession>A0A9P6IW03</accession>
<dbReference type="AlphaFoldDB" id="A0A9P6IW03"/>